<dbReference type="RefSeq" id="WP_113894973.1">
    <property type="nucleotide sequence ID" value="NZ_JANJGA010000015.1"/>
</dbReference>
<name>A0A366MRF4_9BACT</name>
<keyword evidence="2" id="KW-1185">Reference proteome</keyword>
<evidence type="ECO:0000313" key="2">
    <source>
        <dbReference type="Proteomes" id="UP000252669"/>
    </source>
</evidence>
<sequence>MKKEISNLKIKPYSELVIDAAEDVCKGAYNFSKFALNVFYRASNLKALKESFDAYQIEKLSQVIEDFQYEHSKIDDDKKREFYEDLKYNKQNLEFLYSLFEKSRKSTYRIHMQLLTYLSSSLVNKKELNYHEKTLLSNINILNDEDLIYFHKILKESVSDINEAKIKEIKISFPIKTYTEHYIFEKLERVGFIVKYVSDAGIMADIEYEPYVYKDQFFYIHDFTVEIYNFLDLIFGDKHSS</sequence>
<protein>
    <recommendedName>
        <fullName evidence="3">DUF4393 domain-containing protein</fullName>
    </recommendedName>
</protein>
<dbReference type="AlphaFoldDB" id="A0A366MRF4"/>
<reference evidence="1 2" key="1">
    <citation type="submission" date="2017-10" db="EMBL/GenBank/DDBJ databases">
        <title>Genomics of the genus Arcobacter.</title>
        <authorList>
            <person name="Perez-Cataluna A."/>
            <person name="Figueras M.J."/>
        </authorList>
    </citation>
    <scope>NUCLEOTIDE SEQUENCE [LARGE SCALE GENOMIC DNA]</scope>
    <source>
        <strain evidence="1 2">CECT 9230</strain>
    </source>
</reference>
<dbReference type="EMBL" id="PDKB01000016">
    <property type="protein sequence ID" value="RBQ28423.1"/>
    <property type="molecule type" value="Genomic_DNA"/>
</dbReference>
<dbReference type="OrthoDB" id="9836030at2"/>
<comment type="caution">
    <text evidence="1">The sequence shown here is derived from an EMBL/GenBank/DDBJ whole genome shotgun (WGS) entry which is preliminary data.</text>
</comment>
<organism evidence="1 2">
    <name type="scientific">Aliarcobacter vitoriensis</name>
    <dbReference type="NCBI Taxonomy" id="2011099"/>
    <lineage>
        <taxon>Bacteria</taxon>
        <taxon>Pseudomonadati</taxon>
        <taxon>Campylobacterota</taxon>
        <taxon>Epsilonproteobacteria</taxon>
        <taxon>Campylobacterales</taxon>
        <taxon>Arcobacteraceae</taxon>
        <taxon>Aliarcobacter</taxon>
    </lineage>
</organism>
<dbReference type="Proteomes" id="UP000252669">
    <property type="component" value="Unassembled WGS sequence"/>
</dbReference>
<evidence type="ECO:0000313" key="1">
    <source>
        <dbReference type="EMBL" id="RBQ28423.1"/>
    </source>
</evidence>
<proteinExistence type="predicted"/>
<accession>A0A366MRF4</accession>
<evidence type="ECO:0008006" key="3">
    <source>
        <dbReference type="Google" id="ProtNLM"/>
    </source>
</evidence>
<gene>
    <name evidence="1" type="ORF">CRU91_09385</name>
</gene>